<protein>
    <submittedName>
        <fullName evidence="1">Uncharacterized protein</fullName>
    </submittedName>
</protein>
<sequence>MALSNTIMWVSAKPPFSISKILKPFCPKSHAQVSILNLYQPQLSIEVLYDINERKGGFRQQEGKGVDTSWGEVAEQVGLVGGGVY</sequence>
<dbReference type="EMBL" id="JAJFAZ020000001">
    <property type="protein sequence ID" value="KAI5353053.1"/>
    <property type="molecule type" value="Genomic_DNA"/>
</dbReference>
<proteinExistence type="predicted"/>
<keyword evidence="2" id="KW-1185">Reference proteome</keyword>
<dbReference type="AlphaFoldDB" id="A0AAD4ZRR1"/>
<evidence type="ECO:0000313" key="2">
    <source>
        <dbReference type="Proteomes" id="UP001054821"/>
    </source>
</evidence>
<organism evidence="1 2">
    <name type="scientific">Prunus dulcis</name>
    <name type="common">Almond</name>
    <name type="synonym">Amygdalus dulcis</name>
    <dbReference type="NCBI Taxonomy" id="3755"/>
    <lineage>
        <taxon>Eukaryota</taxon>
        <taxon>Viridiplantae</taxon>
        <taxon>Streptophyta</taxon>
        <taxon>Embryophyta</taxon>
        <taxon>Tracheophyta</taxon>
        <taxon>Spermatophyta</taxon>
        <taxon>Magnoliopsida</taxon>
        <taxon>eudicotyledons</taxon>
        <taxon>Gunneridae</taxon>
        <taxon>Pentapetalae</taxon>
        <taxon>rosids</taxon>
        <taxon>fabids</taxon>
        <taxon>Rosales</taxon>
        <taxon>Rosaceae</taxon>
        <taxon>Amygdaloideae</taxon>
        <taxon>Amygdaleae</taxon>
        <taxon>Prunus</taxon>
    </lineage>
</organism>
<dbReference type="Proteomes" id="UP001054821">
    <property type="component" value="Chromosome 1"/>
</dbReference>
<reference evidence="1 2" key="1">
    <citation type="journal article" date="2022" name="G3 (Bethesda)">
        <title>Whole-genome sequence and methylome profiling of the almond [Prunus dulcis (Mill.) D.A. Webb] cultivar 'Nonpareil'.</title>
        <authorList>
            <person name="D'Amico-Willman K.M."/>
            <person name="Ouma W.Z."/>
            <person name="Meulia T."/>
            <person name="Sideli G.M."/>
            <person name="Gradziel T.M."/>
            <person name="Fresnedo-Ramirez J."/>
        </authorList>
    </citation>
    <scope>NUCLEOTIDE SEQUENCE [LARGE SCALE GENOMIC DNA]</scope>
    <source>
        <strain evidence="1">Clone GOH B32 T37-40</strain>
    </source>
</reference>
<evidence type="ECO:0000313" key="1">
    <source>
        <dbReference type="EMBL" id="KAI5353053.1"/>
    </source>
</evidence>
<comment type="caution">
    <text evidence="1">The sequence shown here is derived from an EMBL/GenBank/DDBJ whole genome shotgun (WGS) entry which is preliminary data.</text>
</comment>
<gene>
    <name evidence="1" type="ORF">L3X38_005945</name>
</gene>
<name>A0AAD4ZRR1_PRUDU</name>
<accession>A0AAD4ZRR1</accession>